<dbReference type="FunCoup" id="E4WZQ4">
    <property type="interactions" value="3"/>
</dbReference>
<reference evidence="2" key="1">
    <citation type="journal article" date="2010" name="Science">
        <title>Plasticity of animal genome architecture unmasked by rapid evolution of a pelagic tunicate.</title>
        <authorList>
            <person name="Denoeud F."/>
            <person name="Henriet S."/>
            <person name="Mungpakdee S."/>
            <person name="Aury J.M."/>
            <person name="Da Silva C."/>
            <person name="Brinkmann H."/>
            <person name="Mikhaleva J."/>
            <person name="Olsen L.C."/>
            <person name="Jubin C."/>
            <person name="Canestro C."/>
            <person name="Bouquet J.M."/>
            <person name="Danks G."/>
            <person name="Poulain J."/>
            <person name="Campsteijn C."/>
            <person name="Adamski M."/>
            <person name="Cross I."/>
            <person name="Yadetie F."/>
            <person name="Muffato M."/>
            <person name="Louis A."/>
            <person name="Butcher S."/>
            <person name="Tsagkogeorga G."/>
            <person name="Konrad A."/>
            <person name="Singh S."/>
            <person name="Jensen M.F."/>
            <person name="Cong E.H."/>
            <person name="Eikeseth-Otteraa H."/>
            <person name="Noel B."/>
            <person name="Anthouard V."/>
            <person name="Porcel B.M."/>
            <person name="Kachouri-Lafond R."/>
            <person name="Nishino A."/>
            <person name="Ugolini M."/>
            <person name="Chourrout P."/>
            <person name="Nishida H."/>
            <person name="Aasland R."/>
            <person name="Huzurbazar S."/>
            <person name="Westhof E."/>
            <person name="Delsuc F."/>
            <person name="Lehrach H."/>
            <person name="Reinhardt R."/>
            <person name="Weissenbach J."/>
            <person name="Roy S.W."/>
            <person name="Artiguenave F."/>
            <person name="Postlethwait J.H."/>
            <person name="Manak J.R."/>
            <person name="Thompson E.M."/>
            <person name="Jaillon O."/>
            <person name="Du Pasquier L."/>
            <person name="Boudinot P."/>
            <person name="Liberles D.A."/>
            <person name="Volff J.N."/>
            <person name="Philippe H."/>
            <person name="Lenhard B."/>
            <person name="Roest Crollius H."/>
            <person name="Wincker P."/>
            <person name="Chourrout D."/>
        </authorList>
    </citation>
    <scope>NUCLEOTIDE SEQUENCE [LARGE SCALE GENOMIC DNA]</scope>
</reference>
<protein>
    <recommendedName>
        <fullName evidence="1">Voltage-dependent calcium channel alpha-2/delta subunit conserved region domain-containing protein</fullName>
    </recommendedName>
</protein>
<organism evidence="2">
    <name type="scientific">Oikopleura dioica</name>
    <name type="common">Tunicate</name>
    <dbReference type="NCBI Taxonomy" id="34765"/>
    <lineage>
        <taxon>Eukaryota</taxon>
        <taxon>Metazoa</taxon>
        <taxon>Chordata</taxon>
        <taxon>Tunicata</taxon>
        <taxon>Appendicularia</taxon>
        <taxon>Copelata</taxon>
        <taxon>Oikopleuridae</taxon>
        <taxon>Oikopleura</taxon>
    </lineage>
</organism>
<dbReference type="Proteomes" id="UP000001307">
    <property type="component" value="Unassembled WGS sequence"/>
</dbReference>
<dbReference type="Pfam" id="PF08473">
    <property type="entry name" value="VGCC_alpha2"/>
    <property type="match status" value="1"/>
</dbReference>
<evidence type="ECO:0000313" key="3">
    <source>
        <dbReference type="Proteomes" id="UP000001307"/>
    </source>
</evidence>
<accession>E4WZQ4</accession>
<gene>
    <name evidence="2" type="ORF">GSOID_T00013418001</name>
</gene>
<keyword evidence="3" id="KW-1185">Reference proteome</keyword>
<dbReference type="Gene3D" id="3.30.450.20">
    <property type="entry name" value="PAS domain"/>
    <property type="match status" value="1"/>
</dbReference>
<dbReference type="InParanoid" id="E4WZQ4"/>
<evidence type="ECO:0000313" key="2">
    <source>
        <dbReference type="EMBL" id="CBY22650.1"/>
    </source>
</evidence>
<feature type="domain" description="Voltage-dependent calcium channel alpha-2/delta subunit conserved region" evidence="1">
    <location>
        <begin position="252"/>
        <end position="501"/>
    </location>
</feature>
<dbReference type="InterPro" id="IPR013680">
    <property type="entry name" value="VDCC_a2/dsu"/>
</dbReference>
<proteinExistence type="predicted"/>
<name>E4WZQ4_OIKDI</name>
<dbReference type="EMBL" id="FN653019">
    <property type="protein sequence ID" value="CBY22650.1"/>
    <property type="molecule type" value="Genomic_DNA"/>
</dbReference>
<dbReference type="InterPro" id="IPR051173">
    <property type="entry name" value="Ca_channel_alpha-2/delta"/>
</dbReference>
<dbReference type="PANTHER" id="PTHR10166">
    <property type="entry name" value="VOLTAGE-DEPENDENT CALCIUM CHANNEL SUBUNIT ALPHA-2/DELTA-RELATED"/>
    <property type="match status" value="1"/>
</dbReference>
<dbReference type="PANTHER" id="PTHR10166:SF37">
    <property type="entry name" value="STOLID, ISOFORM H"/>
    <property type="match status" value="1"/>
</dbReference>
<evidence type="ECO:0000259" key="1">
    <source>
        <dbReference type="Pfam" id="PF08473"/>
    </source>
</evidence>
<sequence>MILSSTVGIYRTDPKKPDITRLFGVAGVDLPLWKLTRHFKAMNVAPNSRQFLLNKSGFVIIHPFLQENIDGVTVRRSYRSVSLHQLEYISDPNWVQDFRLIMRNLMAKKGQNSLVLKDVPVKMPIDCVANPSCNRRHPKCYYDHCQRFLFSQTTFQFQKISGNFVVGQAIPNEHANTNIGFSKKFRSDKTSYVGGNICNSNYRTRTPRQDYLCELLREMRNDYQIALPDQWKYCIRKKTASRRDDCNDFTQKEALVEYLTERNPRFECEENYIDALLYDVKITSSLINIWSDVFRDQNDNARTMINFGFCLTRSGLIRFLDNSPQGQQQSISVLDDYGLFSKSGYPVYYQKAIGYPSTTYIFTMSATRDSFLMTRAYFVGENSKIQENEYAPMMVSGFQVKNKYLLGMIREKVNNRRVFDAVGGSPCGDWNKPNSSCSGGYRCFVIDDFGYVYLSSRATEEVGQHLGTVDPTLFETMVTEPPQLFKKFKFRNFQSTSRQNQTNSPILLDLDEPINTAFHVDRSCVKDYTIYQFNRKSVTSSDYTTVCPGPTKLPGDPIEQCYERKFALRPIFSTNLLMLWVQCCDTGDESLDGPNNGVRNNCIEPRNFTESLEAQEVAGSEEEFCEVARDQAEDLQSTELIDNIERVESSN</sequence>
<dbReference type="AlphaFoldDB" id="E4WZQ4"/>
<dbReference type="OrthoDB" id="10054666at2759"/>